<feature type="region of interest" description="Disordered" evidence="9">
    <location>
        <begin position="327"/>
        <end position="351"/>
    </location>
</feature>
<keyword evidence="2" id="KW-0677">Repeat</keyword>
<evidence type="ECO:0000256" key="5">
    <source>
        <dbReference type="ARBA" id="ARBA00023117"/>
    </source>
</evidence>
<evidence type="ECO:0000259" key="10">
    <source>
        <dbReference type="PROSITE" id="PS50014"/>
    </source>
</evidence>
<dbReference type="GO" id="GO:0016586">
    <property type="term" value="C:RSC-type complex"/>
    <property type="evidence" value="ECO:0007669"/>
    <property type="project" value="InterPro"/>
</dbReference>
<evidence type="ECO:0000256" key="4">
    <source>
        <dbReference type="ARBA" id="ARBA00023015"/>
    </source>
</evidence>
<reference evidence="11 12" key="1">
    <citation type="journal article" date="2018" name="Evol. Lett.">
        <title>Horizontal gene cluster transfer increased hallucinogenic mushroom diversity.</title>
        <authorList>
            <person name="Reynolds H.T."/>
            <person name="Vijayakumar V."/>
            <person name="Gluck-Thaler E."/>
            <person name="Korotkin H.B."/>
            <person name="Matheny P.B."/>
            <person name="Slot J.C."/>
        </authorList>
    </citation>
    <scope>NUCLEOTIDE SEQUENCE [LARGE SCALE GENOMIC DNA]</scope>
    <source>
        <strain evidence="11 12">2631</strain>
    </source>
</reference>
<dbReference type="Gene3D" id="1.20.920.10">
    <property type="entry name" value="Bromodomain-like"/>
    <property type="match status" value="2"/>
</dbReference>
<protein>
    <recommendedName>
        <fullName evidence="10">Bromo domain-containing protein</fullName>
    </recommendedName>
</protein>
<feature type="compositionally biased region" description="Pro residues" evidence="9">
    <location>
        <begin position="415"/>
        <end position="430"/>
    </location>
</feature>
<dbReference type="InterPro" id="IPR001487">
    <property type="entry name" value="Bromodomain"/>
</dbReference>
<keyword evidence="6" id="KW-0804">Transcription</keyword>
<gene>
    <name evidence="11" type="ORF">CVT25_002391</name>
</gene>
<evidence type="ECO:0000256" key="3">
    <source>
        <dbReference type="ARBA" id="ARBA00022853"/>
    </source>
</evidence>
<feature type="compositionally biased region" description="Basic residues" evidence="9">
    <location>
        <begin position="542"/>
        <end position="555"/>
    </location>
</feature>
<dbReference type="Pfam" id="PF00439">
    <property type="entry name" value="Bromodomain"/>
    <property type="match status" value="2"/>
</dbReference>
<dbReference type="EMBL" id="NHYD01003398">
    <property type="protein sequence ID" value="PPQ78940.1"/>
    <property type="molecule type" value="Genomic_DNA"/>
</dbReference>
<dbReference type="GO" id="GO:0006368">
    <property type="term" value="P:transcription elongation by RNA polymerase II"/>
    <property type="evidence" value="ECO:0007669"/>
    <property type="project" value="TreeGrafter"/>
</dbReference>
<dbReference type="SMART" id="SM00297">
    <property type="entry name" value="BROMO"/>
    <property type="match status" value="2"/>
</dbReference>
<dbReference type="PANTHER" id="PTHR16062">
    <property type="entry name" value="SWI/SNF-RELATED"/>
    <property type="match status" value="1"/>
</dbReference>
<dbReference type="PRINTS" id="PR00503">
    <property type="entry name" value="BROMODOMAIN"/>
</dbReference>
<evidence type="ECO:0000313" key="11">
    <source>
        <dbReference type="EMBL" id="PPQ78940.1"/>
    </source>
</evidence>
<feature type="compositionally biased region" description="Basic and acidic residues" evidence="9">
    <location>
        <begin position="1"/>
        <end position="19"/>
    </location>
</feature>
<evidence type="ECO:0000256" key="1">
    <source>
        <dbReference type="ARBA" id="ARBA00004123"/>
    </source>
</evidence>
<dbReference type="SUPFAM" id="SSF47370">
    <property type="entry name" value="Bromodomain"/>
    <property type="match status" value="2"/>
</dbReference>
<feature type="region of interest" description="Disordered" evidence="9">
    <location>
        <begin position="279"/>
        <end position="312"/>
    </location>
</feature>
<organism evidence="11 12">
    <name type="scientific">Psilocybe cyanescens</name>
    <dbReference type="NCBI Taxonomy" id="93625"/>
    <lineage>
        <taxon>Eukaryota</taxon>
        <taxon>Fungi</taxon>
        <taxon>Dikarya</taxon>
        <taxon>Basidiomycota</taxon>
        <taxon>Agaricomycotina</taxon>
        <taxon>Agaricomycetes</taxon>
        <taxon>Agaricomycetidae</taxon>
        <taxon>Agaricales</taxon>
        <taxon>Agaricineae</taxon>
        <taxon>Strophariaceae</taxon>
        <taxon>Psilocybe</taxon>
    </lineage>
</organism>
<dbReference type="InterPro" id="IPR036427">
    <property type="entry name" value="Bromodomain-like_sf"/>
</dbReference>
<keyword evidence="12" id="KW-1185">Reference proteome</keyword>
<feature type="region of interest" description="Disordered" evidence="9">
    <location>
        <begin position="1"/>
        <end position="55"/>
    </location>
</feature>
<sequence length="639" mass="69628">MSKRELDALNGLGDHDGSRHNKRRRDVGGSSSDVDVTMSDPVVPAGANGGRSSGKVKEQGLKLWQTVKDATKDDIFLRKPSKRIYPDYYILIKQPVALEDIKKALENNEYSSLEAVKNDFDLLFGNAKQYNLQESPIYQEAKELLKLVHKTYNKMVPKEEDGENSKPKPPTLNRLIKTRLERLVAKTASDGRILSTEFMQLPSKKLWPIYYKEIKSPQCFDNIFRRIKQKEYQSSAAFASDVEKIFSNALAFNQDHTAIWDDAMTLRDYFRQLMSDLPPPHNLPEYTKPSNKIKIRPPHAAQPTASSSALQATKQEPVGLTLRVPAQHQPKASPKAPIPAPPAPTPAPAPTLPVAPVTAVKKVASPVPKPSTPQVQAPIKAPAPSKAPTPMPAMQQTISFVNATPSHYPRTPYIPPPPPAHAPSPAPAPAPAGAIRPAPAINTHSASQSPAPVVLPPSHQLKSINLRIQPTGRTLSLDHRDGVKGWALRLMPGETSVNVSDISFIGDEEDEESSDEEDGGKHEDEDMDMDVDVEGGAVSPKNGRKKGKGRGRGRPPKASTIAAKAAQAAAAAKAAKEAKKKTTTKIGEVQLKLNKFMVKEQPEQSGEWSVYLPVGANVIEVGETGGMIWKVYAERLGDA</sequence>
<dbReference type="PROSITE" id="PS50014">
    <property type="entry name" value="BROMODOMAIN_2"/>
    <property type="match status" value="2"/>
</dbReference>
<feature type="domain" description="Bromo" evidence="10">
    <location>
        <begin position="68"/>
        <end position="138"/>
    </location>
</feature>
<comment type="subcellular location">
    <subcellularLocation>
        <location evidence="1">Nucleus</location>
    </subcellularLocation>
</comment>
<name>A0A409WKJ6_PSICY</name>
<dbReference type="GO" id="GO:0006338">
    <property type="term" value="P:chromatin remodeling"/>
    <property type="evidence" value="ECO:0007669"/>
    <property type="project" value="InterPro"/>
</dbReference>
<dbReference type="AlphaFoldDB" id="A0A409WKJ6"/>
<feature type="compositionally biased region" description="Acidic residues" evidence="9">
    <location>
        <begin position="506"/>
        <end position="518"/>
    </location>
</feature>
<dbReference type="OrthoDB" id="6017at2759"/>
<feature type="domain" description="Bromo" evidence="10">
    <location>
        <begin position="190"/>
        <end position="260"/>
    </location>
</feature>
<dbReference type="PANTHER" id="PTHR16062:SF19">
    <property type="entry name" value="PROTEIN POLYBROMO-1"/>
    <property type="match status" value="1"/>
</dbReference>
<keyword evidence="5 8" id="KW-0103">Bromodomain</keyword>
<dbReference type="CDD" id="cd04369">
    <property type="entry name" value="Bromodomain"/>
    <property type="match status" value="1"/>
</dbReference>
<comment type="caution">
    <text evidence="11">The sequence shown here is derived from an EMBL/GenBank/DDBJ whole genome shotgun (WGS) entry which is preliminary data.</text>
</comment>
<feature type="region of interest" description="Disordered" evidence="9">
    <location>
        <begin position="415"/>
        <end position="454"/>
    </location>
</feature>
<keyword evidence="7" id="KW-0539">Nucleus</keyword>
<dbReference type="PRINTS" id="PR01217">
    <property type="entry name" value="PRICHEXTENSN"/>
</dbReference>
<dbReference type="Proteomes" id="UP000283269">
    <property type="component" value="Unassembled WGS sequence"/>
</dbReference>
<keyword evidence="3" id="KW-0156">Chromatin regulator</keyword>
<feature type="compositionally biased region" description="Low complexity" evidence="9">
    <location>
        <begin position="431"/>
        <end position="440"/>
    </location>
</feature>
<keyword evidence="4" id="KW-0805">Transcription regulation</keyword>
<evidence type="ECO:0000256" key="9">
    <source>
        <dbReference type="SAM" id="MobiDB-lite"/>
    </source>
</evidence>
<dbReference type="STRING" id="93625.A0A409WKJ6"/>
<evidence type="ECO:0000313" key="12">
    <source>
        <dbReference type="Proteomes" id="UP000283269"/>
    </source>
</evidence>
<evidence type="ECO:0000256" key="8">
    <source>
        <dbReference type="PROSITE-ProRule" id="PRU00035"/>
    </source>
</evidence>
<feature type="compositionally biased region" description="Pro residues" evidence="9">
    <location>
        <begin position="336"/>
        <end position="351"/>
    </location>
</feature>
<evidence type="ECO:0000256" key="6">
    <source>
        <dbReference type="ARBA" id="ARBA00023163"/>
    </source>
</evidence>
<feature type="region of interest" description="Disordered" evidence="9">
    <location>
        <begin position="499"/>
        <end position="557"/>
    </location>
</feature>
<dbReference type="InterPro" id="IPR037382">
    <property type="entry name" value="Rsc/polybromo"/>
</dbReference>
<dbReference type="InParanoid" id="A0A409WKJ6"/>
<feature type="compositionally biased region" description="Polar residues" evidence="9">
    <location>
        <begin position="303"/>
        <end position="312"/>
    </location>
</feature>
<evidence type="ECO:0000256" key="7">
    <source>
        <dbReference type="ARBA" id="ARBA00023242"/>
    </source>
</evidence>
<evidence type="ECO:0000256" key="2">
    <source>
        <dbReference type="ARBA" id="ARBA00022737"/>
    </source>
</evidence>
<dbReference type="GO" id="GO:0003682">
    <property type="term" value="F:chromatin binding"/>
    <property type="evidence" value="ECO:0007669"/>
    <property type="project" value="TreeGrafter"/>
</dbReference>
<accession>A0A409WKJ6</accession>
<proteinExistence type="predicted"/>
<feature type="region of interest" description="Disordered" evidence="9">
    <location>
        <begin position="365"/>
        <end position="390"/>
    </location>
</feature>